<dbReference type="Proteomes" id="UP000051658">
    <property type="component" value="Unassembled WGS sequence"/>
</dbReference>
<keyword evidence="4" id="KW-0862">Zinc</keyword>
<sequence>MIHIEKIPNGSLQENCYIIADGTDALIIDPGSDAERIIDTIHKLNVIPQAILLTHTHHDHIGAVDQVRDAFSIPVYVHELEQDWLNDPEMNLSAQFTTIPVTARPAEFEFTLYQEYHFGKLHFTVVPTPGHSFGSVSFIFNDFVIAGDALFKGSVGRPDLPTGNLDQLLTAIKTELFSLPPETVVYPGHGDETTIAQEQKTNPYFN</sequence>
<dbReference type="CDD" id="cd06262">
    <property type="entry name" value="metallo-hydrolase-like_MBL-fold"/>
    <property type="match status" value="1"/>
</dbReference>
<evidence type="ECO:0000256" key="4">
    <source>
        <dbReference type="ARBA" id="ARBA00022833"/>
    </source>
</evidence>
<gene>
    <name evidence="6" type="ORF">IV74_GL001086</name>
</gene>
<dbReference type="Pfam" id="PF00753">
    <property type="entry name" value="Lactamase_B"/>
    <property type="match status" value="1"/>
</dbReference>
<keyword evidence="2" id="KW-0479">Metal-binding</keyword>
<evidence type="ECO:0000256" key="2">
    <source>
        <dbReference type="ARBA" id="ARBA00022723"/>
    </source>
</evidence>
<keyword evidence="3" id="KW-0378">Hydrolase</keyword>
<dbReference type="EMBL" id="JQBS01000001">
    <property type="protein sequence ID" value="KRN57831.1"/>
    <property type="molecule type" value="Genomic_DNA"/>
</dbReference>
<keyword evidence="7" id="KW-1185">Reference proteome</keyword>
<dbReference type="Gene3D" id="3.60.15.10">
    <property type="entry name" value="Ribonuclease Z/Hydroxyacylglutathione hydrolase-like"/>
    <property type="match status" value="1"/>
</dbReference>
<dbReference type="PANTHER" id="PTHR46233">
    <property type="entry name" value="HYDROXYACYLGLUTATHIONE HYDROLASE GLOC"/>
    <property type="match status" value="1"/>
</dbReference>
<evidence type="ECO:0000259" key="5">
    <source>
        <dbReference type="SMART" id="SM00849"/>
    </source>
</evidence>
<dbReference type="SMART" id="SM00849">
    <property type="entry name" value="Lactamase_B"/>
    <property type="match status" value="1"/>
</dbReference>
<dbReference type="InterPro" id="IPR051453">
    <property type="entry name" value="MBL_Glyoxalase_II"/>
</dbReference>
<evidence type="ECO:0000256" key="3">
    <source>
        <dbReference type="ARBA" id="ARBA00022801"/>
    </source>
</evidence>
<dbReference type="GO" id="GO:0016787">
    <property type="term" value="F:hydrolase activity"/>
    <property type="evidence" value="ECO:0007669"/>
    <property type="project" value="UniProtKB-KW"/>
</dbReference>
<accession>A0A0R2I750</accession>
<dbReference type="PANTHER" id="PTHR46233:SF3">
    <property type="entry name" value="HYDROXYACYLGLUTATHIONE HYDROLASE GLOC"/>
    <property type="match status" value="1"/>
</dbReference>
<dbReference type="GO" id="GO:0046872">
    <property type="term" value="F:metal ion binding"/>
    <property type="evidence" value="ECO:0007669"/>
    <property type="project" value="UniProtKB-KW"/>
</dbReference>
<evidence type="ECO:0000256" key="1">
    <source>
        <dbReference type="ARBA" id="ARBA00001947"/>
    </source>
</evidence>
<dbReference type="AlphaFoldDB" id="A0A0R2I750"/>
<reference evidence="6 7" key="1">
    <citation type="journal article" date="2015" name="Genome Announc.">
        <title>Expanding the biotechnology potential of lactobacilli through comparative genomics of 213 strains and associated genera.</title>
        <authorList>
            <person name="Sun Z."/>
            <person name="Harris H.M."/>
            <person name="McCann A."/>
            <person name="Guo C."/>
            <person name="Argimon S."/>
            <person name="Zhang W."/>
            <person name="Yang X."/>
            <person name="Jeffery I.B."/>
            <person name="Cooney J.C."/>
            <person name="Kagawa T.F."/>
            <person name="Liu W."/>
            <person name="Song Y."/>
            <person name="Salvetti E."/>
            <person name="Wrobel A."/>
            <person name="Rasinkangas P."/>
            <person name="Parkhill J."/>
            <person name="Rea M.C."/>
            <person name="O'Sullivan O."/>
            <person name="Ritari J."/>
            <person name="Douillard F.P."/>
            <person name="Paul Ross R."/>
            <person name="Yang R."/>
            <person name="Briner A.E."/>
            <person name="Felis G.E."/>
            <person name="de Vos W.M."/>
            <person name="Barrangou R."/>
            <person name="Klaenhammer T.R."/>
            <person name="Caufield P.W."/>
            <person name="Cui Y."/>
            <person name="Zhang H."/>
            <person name="O'Toole P.W."/>
        </authorList>
    </citation>
    <scope>NUCLEOTIDE SEQUENCE [LARGE SCALE GENOMIC DNA]</scope>
    <source>
        <strain evidence="6 7">DSM 20623</strain>
    </source>
</reference>
<feature type="domain" description="Metallo-beta-lactamase" evidence="5">
    <location>
        <begin position="13"/>
        <end position="189"/>
    </location>
</feature>
<evidence type="ECO:0000313" key="7">
    <source>
        <dbReference type="Proteomes" id="UP000051658"/>
    </source>
</evidence>
<dbReference type="PATRIC" id="fig|1449336.4.peg.1111"/>
<comment type="cofactor">
    <cofactor evidence="1">
        <name>Zn(2+)</name>
        <dbReference type="ChEBI" id="CHEBI:29105"/>
    </cofactor>
</comment>
<dbReference type="InterPro" id="IPR036866">
    <property type="entry name" value="RibonucZ/Hydroxyglut_hydro"/>
</dbReference>
<dbReference type="InterPro" id="IPR001279">
    <property type="entry name" value="Metallo-B-lactamas"/>
</dbReference>
<protein>
    <submittedName>
        <fullName evidence="6">Metallo-beta-lactamase family protein</fullName>
    </submittedName>
</protein>
<evidence type="ECO:0000313" key="6">
    <source>
        <dbReference type="EMBL" id="KRN57831.1"/>
    </source>
</evidence>
<comment type="caution">
    <text evidence="6">The sequence shown here is derived from an EMBL/GenBank/DDBJ whole genome shotgun (WGS) entry which is preliminary data.</text>
</comment>
<dbReference type="SUPFAM" id="SSF56281">
    <property type="entry name" value="Metallo-hydrolase/oxidoreductase"/>
    <property type="match status" value="1"/>
</dbReference>
<proteinExistence type="predicted"/>
<organism evidence="6 7">
    <name type="scientific">Carnobacterium divergens DSM 20623</name>
    <dbReference type="NCBI Taxonomy" id="1449336"/>
    <lineage>
        <taxon>Bacteria</taxon>
        <taxon>Bacillati</taxon>
        <taxon>Bacillota</taxon>
        <taxon>Bacilli</taxon>
        <taxon>Lactobacillales</taxon>
        <taxon>Carnobacteriaceae</taxon>
        <taxon>Carnobacterium</taxon>
    </lineage>
</organism>
<dbReference type="eggNOG" id="COG0491">
    <property type="taxonomic scope" value="Bacteria"/>
</dbReference>
<name>A0A0R2I750_CARDV</name>